<evidence type="ECO:0008006" key="11">
    <source>
        <dbReference type="Google" id="ProtNLM"/>
    </source>
</evidence>
<dbReference type="GO" id="GO:0007265">
    <property type="term" value="P:Ras protein signal transduction"/>
    <property type="evidence" value="ECO:0007669"/>
    <property type="project" value="TreeGrafter"/>
</dbReference>
<gene>
    <name evidence="9" type="ORF">WJX73_000232</name>
</gene>
<dbReference type="Proteomes" id="UP001465755">
    <property type="component" value="Unassembled WGS sequence"/>
</dbReference>
<dbReference type="InterPro" id="IPR013083">
    <property type="entry name" value="Znf_RING/FYVE/PHD"/>
</dbReference>
<dbReference type="Pfam" id="PF02148">
    <property type="entry name" value="zf-UBP"/>
    <property type="match status" value="1"/>
</dbReference>
<dbReference type="EMBL" id="JALJOQ010000002">
    <property type="protein sequence ID" value="KAK9813824.1"/>
    <property type="molecule type" value="Genomic_DNA"/>
</dbReference>
<dbReference type="CDD" id="cd16457">
    <property type="entry name" value="RING-H2_BRAP2"/>
    <property type="match status" value="1"/>
</dbReference>
<keyword evidence="2 4" id="KW-0863">Zinc-finger</keyword>
<dbReference type="Gene3D" id="3.30.40.10">
    <property type="entry name" value="Zinc/RING finger domain, C3HC4 (zinc finger)"/>
    <property type="match status" value="2"/>
</dbReference>
<name>A0AAW1Q156_9CHLO</name>
<organism evidence="9 10">
    <name type="scientific">Symbiochloris irregularis</name>
    <dbReference type="NCBI Taxonomy" id="706552"/>
    <lineage>
        <taxon>Eukaryota</taxon>
        <taxon>Viridiplantae</taxon>
        <taxon>Chlorophyta</taxon>
        <taxon>core chlorophytes</taxon>
        <taxon>Trebouxiophyceae</taxon>
        <taxon>Trebouxiales</taxon>
        <taxon>Trebouxiaceae</taxon>
        <taxon>Symbiochloris</taxon>
    </lineage>
</organism>
<dbReference type="InterPro" id="IPR047243">
    <property type="entry name" value="RING-H2_BRAP2"/>
</dbReference>
<feature type="coiled-coil region" evidence="5">
    <location>
        <begin position="434"/>
        <end position="478"/>
    </location>
</feature>
<dbReference type="InterPro" id="IPR001607">
    <property type="entry name" value="Znf_UBP"/>
</dbReference>
<evidence type="ECO:0000259" key="8">
    <source>
        <dbReference type="PROSITE" id="PS50271"/>
    </source>
</evidence>
<accession>A0AAW1Q156</accession>
<feature type="region of interest" description="Disordered" evidence="6">
    <location>
        <begin position="327"/>
        <end position="348"/>
    </location>
</feature>
<evidence type="ECO:0000256" key="2">
    <source>
        <dbReference type="ARBA" id="ARBA00022771"/>
    </source>
</evidence>
<evidence type="ECO:0000256" key="4">
    <source>
        <dbReference type="PROSITE-ProRule" id="PRU00502"/>
    </source>
</evidence>
<keyword evidence="3" id="KW-0862">Zinc</keyword>
<dbReference type="AlphaFoldDB" id="A0AAW1Q156"/>
<evidence type="ECO:0000256" key="3">
    <source>
        <dbReference type="ARBA" id="ARBA00022833"/>
    </source>
</evidence>
<evidence type="ECO:0000313" key="9">
    <source>
        <dbReference type="EMBL" id="KAK9813824.1"/>
    </source>
</evidence>
<proteinExistence type="predicted"/>
<evidence type="ECO:0000259" key="7">
    <source>
        <dbReference type="PROSITE" id="PS50089"/>
    </source>
</evidence>
<reference evidence="9 10" key="1">
    <citation type="journal article" date="2024" name="Nat. Commun.">
        <title>Phylogenomics reveals the evolutionary origins of lichenization in chlorophyte algae.</title>
        <authorList>
            <person name="Puginier C."/>
            <person name="Libourel C."/>
            <person name="Otte J."/>
            <person name="Skaloud P."/>
            <person name="Haon M."/>
            <person name="Grisel S."/>
            <person name="Petersen M."/>
            <person name="Berrin J.G."/>
            <person name="Delaux P.M."/>
            <person name="Dal Grande F."/>
            <person name="Keller J."/>
        </authorList>
    </citation>
    <scope>NUCLEOTIDE SEQUENCE [LARGE SCALE GENOMIC DNA]</scope>
    <source>
        <strain evidence="9 10">SAG 2036</strain>
    </source>
</reference>
<dbReference type="SMART" id="SM00184">
    <property type="entry name" value="RING"/>
    <property type="match status" value="1"/>
</dbReference>
<feature type="domain" description="RING-type" evidence="7">
    <location>
        <begin position="202"/>
        <end position="242"/>
    </location>
</feature>
<keyword evidence="1" id="KW-0479">Metal-binding</keyword>
<evidence type="ECO:0000313" key="10">
    <source>
        <dbReference type="Proteomes" id="UP001465755"/>
    </source>
</evidence>
<keyword evidence="5" id="KW-0175">Coiled coil</keyword>
<dbReference type="SMART" id="SM00290">
    <property type="entry name" value="ZnF_UBP"/>
    <property type="match status" value="1"/>
</dbReference>
<sequence>MYAVKLDSVAGSSSTLVEDEEPRPESSGAGNSDLPTTTSELETDTIGFTAGNPRVEHLTGVVHLYRCLPISSRGGQRTETDSADGETPPPSLPEERGLCICVLALPLDLGVSEFCKFLGGHTEHIRHVRLMRQKGAHSACLALLTFSGQSSADAFYLAFNLKPYSSLEPQEVCHLVFVKDVQIASDDDTSLPSPGQRELPTCPVCLERLDEDASGLVTTVCNHEFHNECLQRWSDTSCPVCRYVANDAPSASRCSCCGTSEDLWICLICGHIGCGRYRERHAVDHWRDTEHAYALELHSQRVWDYVSDGYVHRLIQSKTDGKLVEVPSPAQASHANRGAADQGPNGAPEVDRCGSMGAQGGDAGLSSKLDAITVEYNHLLVSQLDSQRGYFEGLLHKQAAAHEAELAAALTAGGEADSALRHQHTAVHLADQGRKTAEKKAAEAAARLQKAQREVQDLRSLNEQVMRNQASLKQARDASVASASAAELRIKDLEEQVRDLMIFIEAQRTISSSEELASGAASVPAPNPAAARKARSSKRK</sequence>
<dbReference type="PROSITE" id="PS50271">
    <property type="entry name" value="ZF_UBP"/>
    <property type="match status" value="1"/>
</dbReference>
<dbReference type="InterPro" id="IPR011422">
    <property type="entry name" value="BRAP2/ETP1_RRM"/>
</dbReference>
<dbReference type="Pfam" id="PF07576">
    <property type="entry name" value="BRAP2"/>
    <property type="match status" value="1"/>
</dbReference>
<dbReference type="InterPro" id="IPR001841">
    <property type="entry name" value="Znf_RING"/>
</dbReference>
<dbReference type="GO" id="GO:0008270">
    <property type="term" value="F:zinc ion binding"/>
    <property type="evidence" value="ECO:0007669"/>
    <property type="project" value="UniProtKB-KW"/>
</dbReference>
<feature type="region of interest" description="Disordered" evidence="6">
    <location>
        <begin position="514"/>
        <end position="540"/>
    </location>
</feature>
<dbReference type="PANTHER" id="PTHR24007">
    <property type="entry name" value="BRCA1-ASSOCIATED PROTEIN"/>
    <property type="match status" value="1"/>
</dbReference>
<dbReference type="GO" id="GO:0016567">
    <property type="term" value="P:protein ubiquitination"/>
    <property type="evidence" value="ECO:0007669"/>
    <property type="project" value="TreeGrafter"/>
</dbReference>
<feature type="domain" description="UBP-type" evidence="8">
    <location>
        <begin position="236"/>
        <end position="330"/>
    </location>
</feature>
<feature type="region of interest" description="Disordered" evidence="6">
    <location>
        <begin position="73"/>
        <end position="92"/>
    </location>
</feature>
<feature type="compositionally biased region" description="Polar residues" evidence="6">
    <location>
        <begin position="28"/>
        <end position="39"/>
    </location>
</feature>
<dbReference type="Pfam" id="PF13639">
    <property type="entry name" value="zf-RING_2"/>
    <property type="match status" value="1"/>
</dbReference>
<comment type="caution">
    <text evidence="9">The sequence shown here is derived from an EMBL/GenBank/DDBJ whole genome shotgun (WGS) entry which is preliminary data.</text>
</comment>
<feature type="region of interest" description="Disordered" evidence="6">
    <location>
        <begin position="1"/>
        <end position="39"/>
    </location>
</feature>
<dbReference type="PANTHER" id="PTHR24007:SF7">
    <property type="entry name" value="BRCA1-ASSOCIATED PROTEIN"/>
    <property type="match status" value="1"/>
</dbReference>
<feature type="compositionally biased region" description="Low complexity" evidence="6">
    <location>
        <begin position="514"/>
        <end position="531"/>
    </location>
</feature>
<evidence type="ECO:0000256" key="6">
    <source>
        <dbReference type="SAM" id="MobiDB-lite"/>
    </source>
</evidence>
<evidence type="ECO:0000256" key="1">
    <source>
        <dbReference type="ARBA" id="ARBA00022723"/>
    </source>
</evidence>
<evidence type="ECO:0000256" key="5">
    <source>
        <dbReference type="SAM" id="Coils"/>
    </source>
</evidence>
<keyword evidence="10" id="KW-1185">Reference proteome</keyword>
<dbReference type="GO" id="GO:0061630">
    <property type="term" value="F:ubiquitin protein ligase activity"/>
    <property type="evidence" value="ECO:0007669"/>
    <property type="project" value="TreeGrafter"/>
</dbReference>
<dbReference type="SUPFAM" id="SSF57850">
    <property type="entry name" value="RING/U-box"/>
    <property type="match status" value="2"/>
</dbReference>
<dbReference type="PROSITE" id="PS50089">
    <property type="entry name" value="ZF_RING_2"/>
    <property type="match status" value="1"/>
</dbReference>
<protein>
    <recommendedName>
        <fullName evidence="11">BRCA1-associated protein</fullName>
    </recommendedName>
</protein>
<dbReference type="GO" id="GO:0005737">
    <property type="term" value="C:cytoplasm"/>
    <property type="evidence" value="ECO:0007669"/>
    <property type="project" value="TreeGrafter"/>
</dbReference>